<gene>
    <name evidence="11" type="ORF">WQQ_04580</name>
</gene>
<dbReference type="AlphaFoldDB" id="I8I2X8"/>
<name>I8I2X8_9GAMM</name>
<organism evidence="11 12">
    <name type="scientific">Hydrocarboniphaga effusa AP103</name>
    <dbReference type="NCBI Taxonomy" id="1172194"/>
    <lineage>
        <taxon>Bacteria</taxon>
        <taxon>Pseudomonadati</taxon>
        <taxon>Pseudomonadota</taxon>
        <taxon>Gammaproteobacteria</taxon>
        <taxon>Nevskiales</taxon>
        <taxon>Nevskiaceae</taxon>
        <taxon>Hydrocarboniphaga</taxon>
    </lineage>
</organism>
<evidence type="ECO:0000313" key="11">
    <source>
        <dbReference type="EMBL" id="EIT70321.1"/>
    </source>
</evidence>
<comment type="caution">
    <text evidence="11">The sequence shown here is derived from an EMBL/GenBank/DDBJ whole genome shotgun (WGS) entry which is preliminary data.</text>
</comment>
<dbReference type="GO" id="GO:0005886">
    <property type="term" value="C:plasma membrane"/>
    <property type="evidence" value="ECO:0007669"/>
    <property type="project" value="UniProtKB-SubCell"/>
</dbReference>
<dbReference type="Proteomes" id="UP000003704">
    <property type="component" value="Unassembled WGS sequence"/>
</dbReference>
<evidence type="ECO:0000256" key="4">
    <source>
        <dbReference type="ARBA" id="ARBA00022989"/>
    </source>
</evidence>
<dbReference type="InterPro" id="IPR011990">
    <property type="entry name" value="TPR-like_helical_dom_sf"/>
</dbReference>
<keyword evidence="6" id="KW-0143">Chaperone</keyword>
<dbReference type="InterPro" id="IPR026039">
    <property type="entry name" value="YfgM"/>
</dbReference>
<dbReference type="Pfam" id="PF09976">
    <property type="entry name" value="TPR_21"/>
    <property type="match status" value="1"/>
</dbReference>
<evidence type="ECO:0000256" key="8">
    <source>
        <dbReference type="ARBA" id="ARBA00024235"/>
    </source>
</evidence>
<dbReference type="PIRSF" id="PIRSF006170">
    <property type="entry name" value="YfgM"/>
    <property type="match status" value="1"/>
</dbReference>
<reference evidence="11 12" key="1">
    <citation type="journal article" date="2012" name="J. Bacteriol.">
        <title>Genome Sequence of n-Alkane-Degrading Hydrocarboniphaga effusa Strain AP103T (ATCC BAA-332T).</title>
        <authorList>
            <person name="Chang H.K."/>
            <person name="Zylstra G.J."/>
            <person name="Chae J.C."/>
        </authorList>
    </citation>
    <scope>NUCLEOTIDE SEQUENCE [LARGE SCALE GENOMIC DNA]</scope>
    <source>
        <strain evidence="11 12">AP103</strain>
    </source>
</reference>
<evidence type="ECO:0000256" key="1">
    <source>
        <dbReference type="ARBA" id="ARBA00004401"/>
    </source>
</evidence>
<keyword evidence="3 9" id="KW-0812">Transmembrane</keyword>
<evidence type="ECO:0000256" key="6">
    <source>
        <dbReference type="ARBA" id="ARBA00023186"/>
    </source>
</evidence>
<keyword evidence="5 9" id="KW-0472">Membrane</keyword>
<dbReference type="RefSeq" id="WP_007183417.1">
    <property type="nucleotide sequence ID" value="NZ_AKGD01000001.1"/>
</dbReference>
<comment type="similarity">
    <text evidence="7">Belongs to the YfgM family.</text>
</comment>
<evidence type="ECO:0000256" key="5">
    <source>
        <dbReference type="ARBA" id="ARBA00023136"/>
    </source>
</evidence>
<dbReference type="GO" id="GO:0044877">
    <property type="term" value="F:protein-containing complex binding"/>
    <property type="evidence" value="ECO:0007669"/>
    <property type="project" value="InterPro"/>
</dbReference>
<keyword evidence="4 9" id="KW-1133">Transmembrane helix</keyword>
<sequence length="222" mass="24183">MANHHDDEQELENLKRWFKENWIALAAGLVIGFGAIGGWQGWKGWHEKQYLAASQMYADLKKALEASKPDEAAKIADKLQSDYASTPYATAAALRLAQVGVIDSKLDEAGARLDWVIKNGNDDGLKQLAKLRKARVLWQQGKADEAQKALDNDGGEFASLYSELRGDLALSQGDRSAARTHYEAALKASTEQAPNRPLLQQKLDDLAVETASVAAPAAEAKP</sequence>
<comment type="subcellular location">
    <subcellularLocation>
        <location evidence="1">Cell membrane</location>
        <topology evidence="1">Single-pass type II membrane protein</topology>
    </subcellularLocation>
</comment>
<keyword evidence="2" id="KW-1003">Cell membrane</keyword>
<evidence type="ECO:0000259" key="10">
    <source>
        <dbReference type="Pfam" id="PF09976"/>
    </source>
</evidence>
<accession>I8I2X8</accession>
<evidence type="ECO:0000256" key="3">
    <source>
        <dbReference type="ARBA" id="ARBA00022692"/>
    </source>
</evidence>
<evidence type="ECO:0000256" key="9">
    <source>
        <dbReference type="SAM" id="Phobius"/>
    </source>
</evidence>
<keyword evidence="12" id="KW-1185">Reference proteome</keyword>
<evidence type="ECO:0000256" key="7">
    <source>
        <dbReference type="ARBA" id="ARBA00024197"/>
    </source>
</evidence>
<dbReference type="PANTHER" id="PTHR38035:SF1">
    <property type="entry name" value="ANCILLARY SECYEG TRANSLOCON SUBUNIT"/>
    <property type="match status" value="1"/>
</dbReference>
<dbReference type="InterPro" id="IPR018704">
    <property type="entry name" value="SecYEG/CpoB_TPR"/>
</dbReference>
<dbReference type="Gene3D" id="1.25.40.10">
    <property type="entry name" value="Tetratricopeptide repeat domain"/>
    <property type="match status" value="1"/>
</dbReference>
<dbReference type="STRING" id="1172194.WQQ_04580"/>
<proteinExistence type="inferred from homology"/>
<feature type="transmembrane region" description="Helical" evidence="9">
    <location>
        <begin position="22"/>
        <end position="42"/>
    </location>
</feature>
<dbReference type="PANTHER" id="PTHR38035">
    <property type="entry name" value="UPF0070 PROTEIN YFGM"/>
    <property type="match status" value="1"/>
</dbReference>
<evidence type="ECO:0000313" key="12">
    <source>
        <dbReference type="Proteomes" id="UP000003704"/>
    </source>
</evidence>
<dbReference type="OrthoDB" id="9789675at2"/>
<protein>
    <recommendedName>
        <fullName evidence="8">Ancillary SecYEG translocon subunit</fullName>
    </recommendedName>
</protein>
<evidence type="ECO:0000256" key="2">
    <source>
        <dbReference type="ARBA" id="ARBA00022475"/>
    </source>
</evidence>
<dbReference type="EMBL" id="AKGD01000001">
    <property type="protein sequence ID" value="EIT70321.1"/>
    <property type="molecule type" value="Genomic_DNA"/>
</dbReference>
<feature type="domain" description="Ancillary SecYEG translocon subunit/Cell division coordinator CpoB TPR" evidence="10">
    <location>
        <begin position="15"/>
        <end position="207"/>
    </location>
</feature>